<dbReference type="SUPFAM" id="SSF56601">
    <property type="entry name" value="beta-lactamase/transpeptidase-like"/>
    <property type="match status" value="1"/>
</dbReference>
<keyword evidence="3" id="KW-0378">Hydrolase</keyword>
<dbReference type="AlphaFoldDB" id="A0A6L9EE76"/>
<dbReference type="PANTHER" id="PTHR43283">
    <property type="entry name" value="BETA-LACTAMASE-RELATED"/>
    <property type="match status" value="1"/>
</dbReference>
<proteinExistence type="predicted"/>
<dbReference type="RefSeq" id="WP_161436084.1">
    <property type="nucleotide sequence ID" value="NZ_WXYO01000006.1"/>
</dbReference>
<gene>
    <name evidence="3" type="ORF">GTQ38_13575</name>
</gene>
<keyword evidence="4" id="KW-1185">Reference proteome</keyword>
<dbReference type="InterPro" id="IPR012338">
    <property type="entry name" value="Beta-lactam/transpept-like"/>
</dbReference>
<organism evidence="3 4">
    <name type="scientific">Poritiphilus flavus</name>
    <dbReference type="NCBI Taxonomy" id="2697053"/>
    <lineage>
        <taxon>Bacteria</taxon>
        <taxon>Pseudomonadati</taxon>
        <taxon>Bacteroidota</taxon>
        <taxon>Flavobacteriia</taxon>
        <taxon>Flavobacteriales</taxon>
        <taxon>Flavobacteriaceae</taxon>
        <taxon>Poritiphilus</taxon>
    </lineage>
</organism>
<dbReference type="InterPro" id="IPR001466">
    <property type="entry name" value="Beta-lactam-related"/>
</dbReference>
<dbReference type="PANTHER" id="PTHR43283:SF7">
    <property type="entry name" value="BETA-LACTAMASE-RELATED DOMAIN-CONTAINING PROTEIN"/>
    <property type="match status" value="1"/>
</dbReference>
<sequence length="390" mass="43727">MKQLVFLTLLLLFLGCQSQTKDSYVYNPPPELADDLQTGTLTEVGLDSVPIIKAVNKIGAGRFGEIHSLLLYKEGKLVLEEYFPGHIYQWDGPRHHGKLVNWDRDMSHSIMSDTKSITSVCIGVAVDKGFIADVDQSIFDYLPEHQHLARDGKEHLTIEHLLTMTPGLEWEEWNAPYSSLENPIIGIWYSEMDPVSHILSGNLVRAPGSGFAYYGGSQILLGEILKNATGMPIDEFSQQYLWEPLNIENANWSVRFENGVIESAGGLKLKPRDMLKVGITYLDEGVWNGEQIVSSAWVAKSRIPYKSNTGIKVPGETSRKQGYSYSWWINPLEHQGEQIEAYHAGGWGGQKIIVIPPLKTVIVFTGGNYTGRVPQFRIVEKYLLPAIDEH</sequence>
<keyword evidence="1" id="KW-0732">Signal</keyword>
<dbReference type="GO" id="GO:0016787">
    <property type="term" value="F:hydrolase activity"/>
    <property type="evidence" value="ECO:0007669"/>
    <property type="project" value="UniProtKB-KW"/>
</dbReference>
<evidence type="ECO:0000256" key="1">
    <source>
        <dbReference type="SAM" id="SignalP"/>
    </source>
</evidence>
<protein>
    <submittedName>
        <fullName evidence="3">Serine hydrolase</fullName>
    </submittedName>
</protein>
<reference evidence="3 4" key="1">
    <citation type="submission" date="2020-01" db="EMBL/GenBank/DDBJ databases">
        <title>Bacteria diversity of Porities sp.</title>
        <authorList>
            <person name="Wang G."/>
        </authorList>
    </citation>
    <scope>NUCLEOTIDE SEQUENCE [LARGE SCALE GENOMIC DNA]</scope>
    <source>
        <strain evidence="3 4">R33</strain>
    </source>
</reference>
<dbReference type="Pfam" id="PF00144">
    <property type="entry name" value="Beta-lactamase"/>
    <property type="match status" value="1"/>
</dbReference>
<evidence type="ECO:0000313" key="4">
    <source>
        <dbReference type="Proteomes" id="UP000475249"/>
    </source>
</evidence>
<dbReference type="Proteomes" id="UP000475249">
    <property type="component" value="Unassembled WGS sequence"/>
</dbReference>
<comment type="caution">
    <text evidence="3">The sequence shown here is derived from an EMBL/GenBank/DDBJ whole genome shotgun (WGS) entry which is preliminary data.</text>
</comment>
<evidence type="ECO:0000313" key="3">
    <source>
        <dbReference type="EMBL" id="NAS13040.1"/>
    </source>
</evidence>
<name>A0A6L9EE76_9FLAO</name>
<feature type="signal peptide" evidence="1">
    <location>
        <begin position="1"/>
        <end position="18"/>
    </location>
</feature>
<evidence type="ECO:0000259" key="2">
    <source>
        <dbReference type="Pfam" id="PF00144"/>
    </source>
</evidence>
<dbReference type="PROSITE" id="PS51257">
    <property type="entry name" value="PROKAR_LIPOPROTEIN"/>
    <property type="match status" value="1"/>
</dbReference>
<dbReference type="EMBL" id="WXYO01000006">
    <property type="protein sequence ID" value="NAS13040.1"/>
    <property type="molecule type" value="Genomic_DNA"/>
</dbReference>
<accession>A0A6L9EE76</accession>
<feature type="domain" description="Beta-lactamase-related" evidence="2">
    <location>
        <begin position="69"/>
        <end position="364"/>
    </location>
</feature>
<dbReference type="InterPro" id="IPR050789">
    <property type="entry name" value="Diverse_Enzym_Activities"/>
</dbReference>
<dbReference type="Gene3D" id="3.40.710.10">
    <property type="entry name" value="DD-peptidase/beta-lactamase superfamily"/>
    <property type="match status" value="1"/>
</dbReference>
<feature type="chain" id="PRO_5026895289" evidence="1">
    <location>
        <begin position="19"/>
        <end position="390"/>
    </location>
</feature>